<dbReference type="PANTHER" id="PTHR11820">
    <property type="entry name" value="ACYLPYRUVASE"/>
    <property type="match status" value="1"/>
</dbReference>
<name>A0A316DP57_9FLAO</name>
<evidence type="ECO:0000313" key="3">
    <source>
        <dbReference type="EMBL" id="MBD1262955.1"/>
    </source>
</evidence>
<accession>A0A316DP57</accession>
<dbReference type="OrthoDB" id="9805307at2"/>
<dbReference type="GO" id="GO:0046872">
    <property type="term" value="F:metal ion binding"/>
    <property type="evidence" value="ECO:0007669"/>
    <property type="project" value="UniProtKB-KW"/>
</dbReference>
<feature type="domain" description="Fumarylacetoacetase-like C-terminal" evidence="2">
    <location>
        <begin position="2"/>
        <end position="196"/>
    </location>
</feature>
<dbReference type="Proteomes" id="UP000245667">
    <property type="component" value="Unassembled WGS sequence"/>
</dbReference>
<dbReference type="InterPro" id="IPR036663">
    <property type="entry name" value="Fumarylacetoacetase_C_sf"/>
</dbReference>
<gene>
    <name evidence="3" type="ORF">HZY62_20355</name>
    <name evidence="4" type="ORF">LX92_04225</name>
</gene>
<comment type="caution">
    <text evidence="4">The sequence shown here is derived from an EMBL/GenBank/DDBJ whole genome shotgun (WGS) entry which is preliminary data.</text>
</comment>
<reference evidence="4 5" key="1">
    <citation type="submission" date="2018-05" db="EMBL/GenBank/DDBJ databases">
        <title>Genomic Encyclopedia of Archaeal and Bacterial Type Strains, Phase II (KMG-II): from individual species to whole genera.</title>
        <authorList>
            <person name="Goeker M."/>
        </authorList>
    </citation>
    <scope>NUCLEOTIDE SEQUENCE [LARGE SCALE GENOMIC DNA]</scope>
    <source>
        <strain evidence="4 5">DSM 23514</strain>
    </source>
</reference>
<protein>
    <submittedName>
        <fullName evidence="4">2-keto-4-pentenoate hydratase/2-oxohepta-3-ene-1,7-dioic acid hydratase in catechol pathway</fullName>
    </submittedName>
    <submittedName>
        <fullName evidence="3">Fumarylacetoacetate hydrolase family protein</fullName>
    </submittedName>
</protein>
<evidence type="ECO:0000313" key="6">
    <source>
        <dbReference type="Proteomes" id="UP000651837"/>
    </source>
</evidence>
<dbReference type="Proteomes" id="UP000651837">
    <property type="component" value="Unassembled WGS sequence"/>
</dbReference>
<dbReference type="RefSeq" id="WP_109654774.1">
    <property type="nucleotide sequence ID" value="NZ_JACWLN010000015.1"/>
</dbReference>
<evidence type="ECO:0000313" key="5">
    <source>
        <dbReference type="Proteomes" id="UP000245667"/>
    </source>
</evidence>
<dbReference type="Gene3D" id="3.90.850.10">
    <property type="entry name" value="Fumarylacetoacetase-like, C-terminal domain"/>
    <property type="match status" value="1"/>
</dbReference>
<dbReference type="GO" id="GO:0018773">
    <property type="term" value="F:acetylpyruvate hydrolase activity"/>
    <property type="evidence" value="ECO:0007669"/>
    <property type="project" value="TreeGrafter"/>
</dbReference>
<keyword evidence="3" id="KW-0378">Hydrolase</keyword>
<dbReference type="AlphaFoldDB" id="A0A316DP57"/>
<dbReference type="Pfam" id="PF01557">
    <property type="entry name" value="FAA_hydrolase"/>
    <property type="match status" value="1"/>
</dbReference>
<organism evidence="4 5">
    <name type="scientific">Maribacter polysiphoniae</name>
    <dbReference type="NCBI Taxonomy" id="429344"/>
    <lineage>
        <taxon>Bacteria</taxon>
        <taxon>Pseudomonadati</taxon>
        <taxon>Bacteroidota</taxon>
        <taxon>Flavobacteriia</taxon>
        <taxon>Flavobacteriales</taxon>
        <taxon>Flavobacteriaceae</taxon>
        <taxon>Maribacter</taxon>
    </lineage>
</organism>
<evidence type="ECO:0000313" key="4">
    <source>
        <dbReference type="EMBL" id="PWK19372.1"/>
    </source>
</evidence>
<keyword evidence="6" id="KW-1185">Reference proteome</keyword>
<dbReference type="InterPro" id="IPR011234">
    <property type="entry name" value="Fumarylacetoacetase-like_C"/>
</dbReference>
<sequence>MKIIAIGKNYVNDLSEMPKEEVVPLIFTKPDSSLLENDADLELPAFSNDVWYEVELAFRIGKTCKNVSEGEALSYIDAVALANDLTAKDVLKQSREPNKGPWALAKGFDGATPISKFLPIAQFPDIRNIDFSMSVNGVETQKGNSGLMITSVEKLIAYVAGIMTLNPGDIVLTGTPSKGAGKVNSGDEMVGYLEGQKMFSTKVK</sequence>
<dbReference type="PANTHER" id="PTHR11820:SF7">
    <property type="entry name" value="ACYLPYRUVASE FAHD1, MITOCHONDRIAL"/>
    <property type="match status" value="1"/>
</dbReference>
<dbReference type="EMBL" id="QGGQ01000015">
    <property type="protein sequence ID" value="PWK19372.1"/>
    <property type="molecule type" value="Genomic_DNA"/>
</dbReference>
<evidence type="ECO:0000256" key="1">
    <source>
        <dbReference type="ARBA" id="ARBA00022723"/>
    </source>
</evidence>
<keyword evidence="1" id="KW-0479">Metal-binding</keyword>
<evidence type="ECO:0000259" key="2">
    <source>
        <dbReference type="Pfam" id="PF01557"/>
    </source>
</evidence>
<reference evidence="3 6" key="2">
    <citation type="submission" date="2020-07" db="EMBL/GenBank/DDBJ databases">
        <title>The draft genome sequence of Maribacter polysiphoniae KCTC 22021.</title>
        <authorList>
            <person name="Mu L."/>
        </authorList>
    </citation>
    <scope>NUCLEOTIDE SEQUENCE [LARGE SCALE GENOMIC DNA]</scope>
    <source>
        <strain evidence="3 6">KCTC 22021</strain>
    </source>
</reference>
<dbReference type="EMBL" id="JACWLN010000015">
    <property type="protein sequence ID" value="MBD1262955.1"/>
    <property type="molecule type" value="Genomic_DNA"/>
</dbReference>
<proteinExistence type="predicted"/>
<dbReference type="SUPFAM" id="SSF56529">
    <property type="entry name" value="FAH"/>
    <property type="match status" value="1"/>
</dbReference>